<dbReference type="PANTHER" id="PTHR42928">
    <property type="entry name" value="TRICARBOXYLATE-BINDING PROTEIN"/>
    <property type="match status" value="1"/>
</dbReference>
<dbReference type="PIRSF" id="PIRSF017082">
    <property type="entry name" value="YflP"/>
    <property type="match status" value="1"/>
</dbReference>
<keyword evidence="4" id="KW-1185">Reference proteome</keyword>
<sequence>MLMKTTALLATIAAPIMAPVAVLAQEAYPDGTIEVVTHSGAGGGTDTTARMMIASVAPVLDTDMVIASRQGGSGAVSMEYLDRQTADGHTILVWTTGHAVTQAKNGASGAEGLIPIARGTNDPQVLMTKCGVHEGAQAFLDAQKQDSMSYGVTHVANIDDVSAFMFAKAAGLAQPDIIPFEGGGDLLTNLVGGNVDIAVLNYGEAVAQIDAGEVCPMVVMGSERLATAPDTPTTADLGIDADFATVRGFAVKDGTPDAVVEQIRAAMMEGMKSPEYLEFLESQGLDESSVADAEVWGAQMDTSVARMREALVELGYIDG</sequence>
<evidence type="ECO:0000256" key="1">
    <source>
        <dbReference type="ARBA" id="ARBA00006987"/>
    </source>
</evidence>
<dbReference type="InterPro" id="IPR005064">
    <property type="entry name" value="BUG"/>
</dbReference>
<dbReference type="InterPro" id="IPR042100">
    <property type="entry name" value="Bug_dom1"/>
</dbReference>
<comment type="caution">
    <text evidence="3">The sequence shown here is derived from an EMBL/GenBank/DDBJ whole genome shotgun (WGS) entry which is preliminary data.</text>
</comment>
<keyword evidence="2" id="KW-0732">Signal</keyword>
<name>U2YMN4_9RHOB</name>
<accession>U2YMN4</accession>
<dbReference type="AlphaFoldDB" id="U2YMN4"/>
<organism evidence="3 4">
    <name type="scientific">Limimaricola cinnabarinus LL-001</name>
    <dbReference type="NCBI Taxonomy" id="1337093"/>
    <lineage>
        <taxon>Bacteria</taxon>
        <taxon>Pseudomonadati</taxon>
        <taxon>Pseudomonadota</taxon>
        <taxon>Alphaproteobacteria</taxon>
        <taxon>Rhodobacterales</taxon>
        <taxon>Paracoccaceae</taxon>
        <taxon>Limimaricola</taxon>
    </lineage>
</organism>
<dbReference type="EMBL" id="BATB01000038">
    <property type="protein sequence ID" value="GAD56476.1"/>
    <property type="molecule type" value="Genomic_DNA"/>
</dbReference>
<dbReference type="SUPFAM" id="SSF53850">
    <property type="entry name" value="Periplasmic binding protein-like II"/>
    <property type="match status" value="1"/>
</dbReference>
<evidence type="ECO:0000313" key="3">
    <source>
        <dbReference type="EMBL" id="GAD56476.1"/>
    </source>
</evidence>
<dbReference type="PANTHER" id="PTHR42928:SF5">
    <property type="entry name" value="BLR1237 PROTEIN"/>
    <property type="match status" value="1"/>
</dbReference>
<protein>
    <submittedName>
        <fullName evidence="3">Tricarboxylate transport protein TctC</fullName>
    </submittedName>
</protein>
<proteinExistence type="inferred from homology"/>
<evidence type="ECO:0000256" key="2">
    <source>
        <dbReference type="SAM" id="SignalP"/>
    </source>
</evidence>
<dbReference type="Gene3D" id="3.40.190.150">
    <property type="entry name" value="Bordetella uptake gene, domain 1"/>
    <property type="match status" value="1"/>
</dbReference>
<feature type="signal peptide" evidence="2">
    <location>
        <begin position="1"/>
        <end position="24"/>
    </location>
</feature>
<dbReference type="eggNOG" id="COG3181">
    <property type="taxonomic scope" value="Bacteria"/>
</dbReference>
<feature type="chain" id="PRO_5004637623" evidence="2">
    <location>
        <begin position="25"/>
        <end position="319"/>
    </location>
</feature>
<dbReference type="CDD" id="cd07012">
    <property type="entry name" value="PBP2_Bug_TTT"/>
    <property type="match status" value="1"/>
</dbReference>
<dbReference type="Proteomes" id="UP000016566">
    <property type="component" value="Unassembled WGS sequence"/>
</dbReference>
<gene>
    <name evidence="3" type="ORF">MBELCI_2528</name>
</gene>
<evidence type="ECO:0000313" key="4">
    <source>
        <dbReference type="Proteomes" id="UP000016566"/>
    </source>
</evidence>
<dbReference type="STRING" id="1337093.MBELCI_2528"/>
<dbReference type="RefSeq" id="WP_021694577.1">
    <property type="nucleotide sequence ID" value="NZ_BATB01000038.1"/>
</dbReference>
<dbReference type="Gene3D" id="3.40.190.10">
    <property type="entry name" value="Periplasmic binding protein-like II"/>
    <property type="match status" value="1"/>
</dbReference>
<comment type="similarity">
    <text evidence="1">Belongs to the UPF0065 (bug) family.</text>
</comment>
<reference evidence="3" key="1">
    <citation type="journal article" date="2013" name="Genome Announc.">
        <title>Draft Genome Sequence of Loktanella cinnabarina LL-001T, Isolated from Deep-Sea Floor Sediment.</title>
        <authorList>
            <person name="Nishi S."/>
            <person name="Tsubouchi T."/>
            <person name="Takaki Y."/>
            <person name="Koyanagi R."/>
            <person name="Satoh N."/>
            <person name="Maruyama T."/>
            <person name="Hatada Y."/>
        </authorList>
    </citation>
    <scope>NUCLEOTIDE SEQUENCE [LARGE SCALE GENOMIC DNA]</scope>
    <source>
        <strain evidence="3">LL-001</strain>
    </source>
</reference>
<dbReference type="Pfam" id="PF03401">
    <property type="entry name" value="TctC"/>
    <property type="match status" value="1"/>
</dbReference>